<sequence length="853" mass="84397">MQAAEERSYGRLTFVDKEGKRGVDYTINKGVVVIGREKGCDLVIPRREVSRRHALLRVDAEGIVWLESTGREPVAVNGKPAIEPAELFSGDQIEIQLEGRTKVIWYETALDETVQINRSGPLPRKALQEANQTAALPPAAPPGPPAAKAGGRATPGRRAAAKPAAKAPAQAGVFVPSVESLQELRAGLRKTGAGAPTQGPAQGAPQTAAGGPGPWSGSQPGPAGGGDVSQRGARAAELSRAKKRKSVRFNIPPEVALSPEGVPTDATCALAEPEASPPGPDVIVNINADSTAAFSAWAMGSAGAMQEDEAAGEPAAPMELGEVAPAQVGALAARTGGALSRAAGAAAGMTPSREVTPQLRRRSMRGSTAAAAASAEVDRKRRSCSGSRNGTPAAKGPAPAHSPGDVRLDAQLDSALAAAAAAAANPDPTPGPGLQPGEAAVDPTEVLPESVGQAWGGRAPTATPASGAGSGAAPRVPGCLDAAALAARLEALATPGAAATPGMAATPGAMVTPAGARGGVRLVAGGDEWTVQIPAGFFATPAAAAQGVAVSIPREALVGATAELLAAGAPADEEAAMDEQDASDGPQPAPRADEAADGGSGRRVVAVPILHLGPCQPVGLAATGRAERRGSGSPRVLLVSRPSCRSGASNLSLGGAATPAAAPTPAAPVAGALEAAAPNTCVLMPAALAAAADSAAPADAPAAMNLDGFPVSAPAGAAGAAAALQTHAVEGAGQAEGAARKADVDEEEDDEDEDEEETPCVVCGAADEGDTLLLQAPPPRRAPPRRASLSGTAAVEAALGQGLGSGVLEAIAEGDEGRESPAAKPARGTRGAKRKDDAPAAAAAPRRAARARR</sequence>
<evidence type="ECO:0000313" key="4">
    <source>
        <dbReference type="Proteomes" id="UP001445335"/>
    </source>
</evidence>
<dbReference type="Pfam" id="PF00498">
    <property type="entry name" value="FHA"/>
    <property type="match status" value="1"/>
</dbReference>
<feature type="region of interest" description="Disordered" evidence="1">
    <location>
        <begin position="454"/>
        <end position="473"/>
    </location>
</feature>
<organism evidence="3 4">
    <name type="scientific">Elliptochloris bilobata</name>
    <dbReference type="NCBI Taxonomy" id="381761"/>
    <lineage>
        <taxon>Eukaryota</taxon>
        <taxon>Viridiplantae</taxon>
        <taxon>Chlorophyta</taxon>
        <taxon>core chlorophytes</taxon>
        <taxon>Trebouxiophyceae</taxon>
        <taxon>Trebouxiophyceae incertae sedis</taxon>
        <taxon>Elliptochloris clade</taxon>
        <taxon>Elliptochloris</taxon>
    </lineage>
</organism>
<gene>
    <name evidence="3" type="ORF">WJX81_008059</name>
</gene>
<feature type="compositionally biased region" description="Low complexity" evidence="1">
    <location>
        <begin position="191"/>
        <end position="221"/>
    </location>
</feature>
<evidence type="ECO:0000313" key="3">
    <source>
        <dbReference type="EMBL" id="KAK9837514.1"/>
    </source>
</evidence>
<protein>
    <recommendedName>
        <fullName evidence="2">FHA domain-containing protein</fullName>
    </recommendedName>
</protein>
<feature type="region of interest" description="Disordered" evidence="1">
    <location>
        <begin position="190"/>
        <end position="245"/>
    </location>
</feature>
<feature type="domain" description="FHA" evidence="2">
    <location>
        <begin position="32"/>
        <end position="81"/>
    </location>
</feature>
<reference evidence="3 4" key="1">
    <citation type="journal article" date="2024" name="Nat. Commun.">
        <title>Phylogenomics reveals the evolutionary origins of lichenization in chlorophyte algae.</title>
        <authorList>
            <person name="Puginier C."/>
            <person name="Libourel C."/>
            <person name="Otte J."/>
            <person name="Skaloud P."/>
            <person name="Haon M."/>
            <person name="Grisel S."/>
            <person name="Petersen M."/>
            <person name="Berrin J.G."/>
            <person name="Delaux P.M."/>
            <person name="Dal Grande F."/>
            <person name="Keller J."/>
        </authorList>
    </citation>
    <scope>NUCLEOTIDE SEQUENCE [LARGE SCALE GENOMIC DNA]</scope>
    <source>
        <strain evidence="3 4">SAG 245.80</strain>
    </source>
</reference>
<feature type="compositionally biased region" description="Low complexity" evidence="1">
    <location>
        <begin position="146"/>
        <end position="170"/>
    </location>
</feature>
<evidence type="ECO:0000259" key="2">
    <source>
        <dbReference type="PROSITE" id="PS50006"/>
    </source>
</evidence>
<accession>A0AAW1RUW3</accession>
<comment type="caution">
    <text evidence="3">The sequence shown here is derived from an EMBL/GenBank/DDBJ whole genome shotgun (WGS) entry which is preliminary data.</text>
</comment>
<feature type="region of interest" description="Disordered" evidence="1">
    <location>
        <begin position="731"/>
        <end position="792"/>
    </location>
</feature>
<feature type="compositionally biased region" description="Low complexity" evidence="1">
    <location>
        <begin position="415"/>
        <end position="424"/>
    </location>
</feature>
<feature type="compositionally biased region" description="Acidic residues" evidence="1">
    <location>
        <begin position="744"/>
        <end position="758"/>
    </location>
</feature>
<dbReference type="CDD" id="cd00060">
    <property type="entry name" value="FHA"/>
    <property type="match status" value="1"/>
</dbReference>
<dbReference type="EMBL" id="JALJOU010000021">
    <property type="protein sequence ID" value="KAK9837514.1"/>
    <property type="molecule type" value="Genomic_DNA"/>
</dbReference>
<feature type="compositionally biased region" description="Acidic residues" evidence="1">
    <location>
        <begin position="571"/>
        <end position="582"/>
    </location>
</feature>
<dbReference type="PROSITE" id="PS50006">
    <property type="entry name" value="FHA_DOMAIN"/>
    <property type="match status" value="1"/>
</dbReference>
<dbReference type="AlphaFoldDB" id="A0AAW1RUW3"/>
<dbReference type="Proteomes" id="UP001445335">
    <property type="component" value="Unassembled WGS sequence"/>
</dbReference>
<evidence type="ECO:0000256" key="1">
    <source>
        <dbReference type="SAM" id="MobiDB-lite"/>
    </source>
</evidence>
<feature type="compositionally biased region" description="Low complexity" evidence="1">
    <location>
        <begin position="365"/>
        <end position="375"/>
    </location>
</feature>
<proteinExistence type="predicted"/>
<name>A0AAW1RUW3_9CHLO</name>
<keyword evidence="4" id="KW-1185">Reference proteome</keyword>
<feature type="region of interest" description="Disordered" evidence="1">
    <location>
        <begin position="341"/>
        <end position="440"/>
    </location>
</feature>
<feature type="region of interest" description="Disordered" evidence="1">
    <location>
        <begin position="129"/>
        <end position="170"/>
    </location>
</feature>
<dbReference type="SUPFAM" id="SSF49879">
    <property type="entry name" value="SMAD/FHA domain"/>
    <property type="match status" value="1"/>
</dbReference>
<dbReference type="InterPro" id="IPR008984">
    <property type="entry name" value="SMAD_FHA_dom_sf"/>
</dbReference>
<dbReference type="SMART" id="SM00240">
    <property type="entry name" value="FHA"/>
    <property type="match status" value="1"/>
</dbReference>
<feature type="region of interest" description="Disordered" evidence="1">
    <location>
        <begin position="809"/>
        <end position="853"/>
    </location>
</feature>
<dbReference type="Gene3D" id="2.60.200.20">
    <property type="match status" value="1"/>
</dbReference>
<feature type="region of interest" description="Disordered" evidence="1">
    <location>
        <begin position="571"/>
        <end position="600"/>
    </location>
</feature>
<feature type="compositionally biased region" description="Low complexity" evidence="1">
    <location>
        <begin position="456"/>
        <end position="473"/>
    </location>
</feature>
<dbReference type="InterPro" id="IPR000253">
    <property type="entry name" value="FHA_dom"/>
</dbReference>